<dbReference type="AlphaFoldDB" id="A0A9X1VTE7"/>
<dbReference type="CDD" id="cd00882">
    <property type="entry name" value="Ras_like_GTPase"/>
    <property type="match status" value="1"/>
</dbReference>
<evidence type="ECO:0000313" key="1">
    <source>
        <dbReference type="EMBL" id="MCJ0762972.1"/>
    </source>
</evidence>
<dbReference type="InterPro" id="IPR052705">
    <property type="entry name" value="Gliding_Motility_GTPase"/>
</dbReference>
<accession>A0A9X1VTE7</accession>
<dbReference type="RefSeq" id="WP_243305537.1">
    <property type="nucleotide sequence ID" value="NZ_JALGBI010000001.1"/>
</dbReference>
<proteinExistence type="predicted"/>
<organism evidence="1 2">
    <name type="scientific">Variovorax terrae</name>
    <dbReference type="NCBI Taxonomy" id="2923278"/>
    <lineage>
        <taxon>Bacteria</taxon>
        <taxon>Pseudomonadati</taxon>
        <taxon>Pseudomonadota</taxon>
        <taxon>Betaproteobacteria</taxon>
        <taxon>Burkholderiales</taxon>
        <taxon>Comamonadaceae</taxon>
        <taxon>Variovorax</taxon>
    </lineage>
</organism>
<dbReference type="InterPro" id="IPR027417">
    <property type="entry name" value="P-loop_NTPase"/>
</dbReference>
<reference evidence="1" key="1">
    <citation type="submission" date="2022-03" db="EMBL/GenBank/DDBJ databases">
        <authorList>
            <person name="Woo C.Y."/>
        </authorList>
    </citation>
    <scope>NUCLEOTIDE SEQUENCE</scope>
    <source>
        <strain evidence="1">CYS-02</strain>
    </source>
</reference>
<gene>
    <name evidence="1" type="ORF">MMF98_07090</name>
</gene>
<dbReference type="SUPFAM" id="SSF52540">
    <property type="entry name" value="P-loop containing nucleoside triphosphate hydrolases"/>
    <property type="match status" value="1"/>
</dbReference>
<name>A0A9X1VTE7_9BURK</name>
<dbReference type="Gene3D" id="3.40.50.300">
    <property type="entry name" value="P-loop containing nucleotide triphosphate hydrolases"/>
    <property type="match status" value="1"/>
</dbReference>
<protein>
    <submittedName>
        <fullName evidence="1">ATP/GTP-binding protein</fullName>
    </submittedName>
</protein>
<sequence length="176" mass="19068">MTEHKLLFTGTVGAGKTTAIGVVSEIPPLTTDVRNHDTSVSKALTTVGLDYGELTLSGGDKLRLYGTPGQLRFGFMWQILGQGALGLVILIDNRRPDPLADLDVYITGFADLIAQTACVVAVGRMETHPSPDIEQFADRLASRGVLCPVLPADVRRRDEVVQLLDLLLTQLEVRTE</sequence>
<dbReference type="EMBL" id="JALGBI010000001">
    <property type="protein sequence ID" value="MCJ0762972.1"/>
    <property type="molecule type" value="Genomic_DNA"/>
</dbReference>
<keyword evidence="2" id="KW-1185">Reference proteome</keyword>
<evidence type="ECO:0000313" key="2">
    <source>
        <dbReference type="Proteomes" id="UP001139447"/>
    </source>
</evidence>
<dbReference type="Proteomes" id="UP001139447">
    <property type="component" value="Unassembled WGS sequence"/>
</dbReference>
<dbReference type="PANTHER" id="PTHR42708">
    <property type="entry name" value="ATP/GTP-BINDING PROTEIN-RELATED"/>
    <property type="match status" value="1"/>
</dbReference>
<dbReference type="PANTHER" id="PTHR42708:SF1">
    <property type="entry name" value="GLIDING MOTILITY PROTEIN MGLA"/>
    <property type="match status" value="1"/>
</dbReference>
<comment type="caution">
    <text evidence="1">The sequence shown here is derived from an EMBL/GenBank/DDBJ whole genome shotgun (WGS) entry which is preliminary data.</text>
</comment>